<evidence type="ECO:0000313" key="2">
    <source>
        <dbReference type="Proteomes" id="UP001234297"/>
    </source>
</evidence>
<dbReference type="Proteomes" id="UP001234297">
    <property type="component" value="Chromosome 11"/>
</dbReference>
<name>A0ACC2KRJ6_PERAE</name>
<organism evidence="1 2">
    <name type="scientific">Persea americana</name>
    <name type="common">Avocado</name>
    <dbReference type="NCBI Taxonomy" id="3435"/>
    <lineage>
        <taxon>Eukaryota</taxon>
        <taxon>Viridiplantae</taxon>
        <taxon>Streptophyta</taxon>
        <taxon>Embryophyta</taxon>
        <taxon>Tracheophyta</taxon>
        <taxon>Spermatophyta</taxon>
        <taxon>Magnoliopsida</taxon>
        <taxon>Magnoliidae</taxon>
        <taxon>Laurales</taxon>
        <taxon>Lauraceae</taxon>
        <taxon>Persea</taxon>
    </lineage>
</organism>
<dbReference type="EMBL" id="CM056819">
    <property type="protein sequence ID" value="KAJ8623630.1"/>
    <property type="molecule type" value="Genomic_DNA"/>
</dbReference>
<protein>
    <submittedName>
        <fullName evidence="1">Uncharacterized protein</fullName>
    </submittedName>
</protein>
<evidence type="ECO:0000313" key="1">
    <source>
        <dbReference type="EMBL" id="KAJ8623630.1"/>
    </source>
</evidence>
<sequence>MPLCSAFMEAAPTLYSKTCTPDKPISHWFWNRASNNNSHNGSDCDVYMEVREQLKSCNVKPVNHYHVKSRTRAALLQWNLSHVCEGPAPGANAGSSTEWVGGSLISMAMEHILISQAKLGLVG</sequence>
<comment type="caution">
    <text evidence="1">The sequence shown here is derived from an EMBL/GenBank/DDBJ whole genome shotgun (WGS) entry which is preliminary data.</text>
</comment>
<keyword evidence="2" id="KW-1185">Reference proteome</keyword>
<proteinExistence type="predicted"/>
<gene>
    <name evidence="1" type="ORF">MRB53_032160</name>
</gene>
<accession>A0ACC2KRJ6</accession>
<reference evidence="1 2" key="1">
    <citation type="journal article" date="2022" name="Hortic Res">
        <title>A haplotype resolved chromosomal level avocado genome allows analysis of novel avocado genes.</title>
        <authorList>
            <person name="Nath O."/>
            <person name="Fletcher S.J."/>
            <person name="Hayward A."/>
            <person name="Shaw L.M."/>
            <person name="Masouleh A.K."/>
            <person name="Furtado A."/>
            <person name="Henry R.J."/>
            <person name="Mitter N."/>
        </authorList>
    </citation>
    <scope>NUCLEOTIDE SEQUENCE [LARGE SCALE GENOMIC DNA]</scope>
    <source>
        <strain evidence="2">cv. Hass</strain>
    </source>
</reference>